<dbReference type="GO" id="GO:0006313">
    <property type="term" value="P:DNA transposition"/>
    <property type="evidence" value="ECO:0007669"/>
    <property type="project" value="InterPro"/>
</dbReference>
<dbReference type="GO" id="GO:0003677">
    <property type="term" value="F:DNA binding"/>
    <property type="evidence" value="ECO:0007669"/>
    <property type="project" value="InterPro"/>
</dbReference>
<dbReference type="GO" id="GO:0004803">
    <property type="term" value="F:transposase activity"/>
    <property type="evidence" value="ECO:0007669"/>
    <property type="project" value="InterPro"/>
</dbReference>
<protein>
    <submittedName>
        <fullName evidence="2">IS5 family transposase</fullName>
    </submittedName>
</protein>
<evidence type="ECO:0000313" key="2">
    <source>
        <dbReference type="EMBL" id="MCX2818531.1"/>
    </source>
</evidence>
<gene>
    <name evidence="2" type="ORF">EGH25_04075</name>
</gene>
<dbReference type="NCBIfam" id="NF033579">
    <property type="entry name" value="transpos_IS5_2"/>
    <property type="match status" value="1"/>
</dbReference>
<dbReference type="InterPro" id="IPR002559">
    <property type="entry name" value="Transposase_11"/>
</dbReference>
<evidence type="ECO:0000259" key="1">
    <source>
        <dbReference type="Pfam" id="PF01609"/>
    </source>
</evidence>
<name>A0A9Q4C3R3_9EURY</name>
<proteinExistence type="predicted"/>
<comment type="caution">
    <text evidence="2">The sequence shown here is derived from an EMBL/GenBank/DDBJ whole genome shotgun (WGS) entry which is preliminary data.</text>
</comment>
<organism evidence="2 3">
    <name type="scientific">Halorutilus salinus</name>
    <dbReference type="NCBI Taxonomy" id="2487751"/>
    <lineage>
        <taxon>Archaea</taxon>
        <taxon>Methanobacteriati</taxon>
        <taxon>Methanobacteriota</taxon>
        <taxon>Stenosarchaea group</taxon>
        <taxon>Halobacteria</taxon>
        <taxon>Halorutilales</taxon>
        <taxon>Halorutilaceae</taxon>
        <taxon>Halorutilus</taxon>
    </lineage>
</organism>
<dbReference type="Pfam" id="PF01609">
    <property type="entry name" value="DDE_Tnp_1"/>
    <property type="match status" value="1"/>
</dbReference>
<dbReference type="RefSeq" id="WP_266086374.1">
    <property type="nucleotide sequence ID" value="NZ_RKLV01000003.1"/>
</dbReference>
<accession>A0A9Q4C3R3</accession>
<reference evidence="2" key="1">
    <citation type="submission" date="2022-09" db="EMBL/GenBank/DDBJ databases">
        <title>Haloadaptaus new haloarchaeum isolated from saline soil.</title>
        <authorList>
            <person name="Duran-Viseras A."/>
            <person name="Sanchez-Porro C."/>
            <person name="Ventosa A."/>
        </authorList>
    </citation>
    <scope>NUCLEOTIDE SEQUENCE</scope>
    <source>
        <strain evidence="2">F3-133</strain>
    </source>
</reference>
<sequence>MKSNLYCFTKRCVKLVKRVVDNPSESAPPEGGGRFAEWTMISLHCLRFHMEKPYRVALDYLEEMPRICEEIGLSTTDLPHPSTLCNWFGKIKIAAVRLFLRLSSSNKDERNVAVDSTGFDRDRASRHYAQRANYRVRSLKVTTLVDTDTLSVVDIHCTTTKKHDTKVGEQVIKRNADDLLSVAGDKGYDWQQLRDELRSRGVRPLLKHREFTHLDKAHNARMKDDDYNQRWMAETVFSNIKRTLGKAVRARLWNREFREIILKAAVYNIKKSTKSTMYGD</sequence>
<dbReference type="AlphaFoldDB" id="A0A9Q4C3R3"/>
<dbReference type="EMBL" id="RKLV01000003">
    <property type="protein sequence ID" value="MCX2818531.1"/>
    <property type="molecule type" value="Genomic_DNA"/>
</dbReference>
<keyword evidence="3" id="KW-1185">Reference proteome</keyword>
<dbReference type="InterPro" id="IPR053520">
    <property type="entry name" value="Transposase_Tn903"/>
</dbReference>
<feature type="domain" description="Transposase IS4-like" evidence="1">
    <location>
        <begin position="108"/>
        <end position="269"/>
    </location>
</feature>
<evidence type="ECO:0000313" key="3">
    <source>
        <dbReference type="Proteomes" id="UP001149411"/>
    </source>
</evidence>
<dbReference type="Proteomes" id="UP001149411">
    <property type="component" value="Unassembled WGS sequence"/>
</dbReference>